<dbReference type="EMBL" id="DVNG01000096">
    <property type="protein sequence ID" value="HIU50650.1"/>
    <property type="molecule type" value="Genomic_DNA"/>
</dbReference>
<evidence type="ECO:0000313" key="3">
    <source>
        <dbReference type="Proteomes" id="UP000824118"/>
    </source>
</evidence>
<dbReference type="AlphaFoldDB" id="A0A9D1LYP5"/>
<sequence length="168" mass="18394">MENKRIDKSKIIIGVLILAVFIMAMVVVYLTCFNGSQQQDVSNDKGLSLADNAEDWDKTLENLGNETTGIKIPGYGEITISQNAESANITLVNPEGNPCYFEYTLKVGDSVLYKSDLIEPGKAIKEISLENVPNPGTYDLILQINTYSLDENLSPMNGAEVKTTLVVT</sequence>
<keyword evidence="1" id="KW-1133">Transmembrane helix</keyword>
<comment type="caution">
    <text evidence="2">The sequence shown here is derived from an EMBL/GenBank/DDBJ whole genome shotgun (WGS) entry which is preliminary data.</text>
</comment>
<reference evidence="2" key="1">
    <citation type="submission" date="2020-10" db="EMBL/GenBank/DDBJ databases">
        <authorList>
            <person name="Gilroy R."/>
        </authorList>
    </citation>
    <scope>NUCLEOTIDE SEQUENCE</scope>
    <source>
        <strain evidence="2">ChiGjej1B1-1684</strain>
    </source>
</reference>
<gene>
    <name evidence="2" type="ORF">IAD22_06525</name>
</gene>
<evidence type="ECO:0000313" key="2">
    <source>
        <dbReference type="EMBL" id="HIU50650.1"/>
    </source>
</evidence>
<feature type="transmembrane region" description="Helical" evidence="1">
    <location>
        <begin position="12"/>
        <end position="30"/>
    </location>
</feature>
<name>A0A9D1LYP5_9FIRM</name>
<reference evidence="2" key="2">
    <citation type="journal article" date="2021" name="PeerJ">
        <title>Extensive microbial diversity within the chicken gut microbiome revealed by metagenomics and culture.</title>
        <authorList>
            <person name="Gilroy R."/>
            <person name="Ravi A."/>
            <person name="Getino M."/>
            <person name="Pursley I."/>
            <person name="Horton D.L."/>
            <person name="Alikhan N.F."/>
            <person name="Baker D."/>
            <person name="Gharbi K."/>
            <person name="Hall N."/>
            <person name="Watson M."/>
            <person name="Adriaenssens E.M."/>
            <person name="Foster-Nyarko E."/>
            <person name="Jarju S."/>
            <person name="Secka A."/>
            <person name="Antonio M."/>
            <person name="Oren A."/>
            <person name="Chaudhuri R.R."/>
            <person name="La Ragione R."/>
            <person name="Hildebrand F."/>
            <person name="Pallen M.J."/>
        </authorList>
    </citation>
    <scope>NUCLEOTIDE SEQUENCE</scope>
    <source>
        <strain evidence="2">ChiGjej1B1-1684</strain>
    </source>
</reference>
<keyword evidence="1" id="KW-0472">Membrane</keyword>
<evidence type="ECO:0000256" key="1">
    <source>
        <dbReference type="SAM" id="Phobius"/>
    </source>
</evidence>
<keyword evidence="1" id="KW-0812">Transmembrane</keyword>
<dbReference type="Proteomes" id="UP000824118">
    <property type="component" value="Unassembled WGS sequence"/>
</dbReference>
<protein>
    <submittedName>
        <fullName evidence="2">Uncharacterized protein</fullName>
    </submittedName>
</protein>
<proteinExistence type="predicted"/>
<organism evidence="2 3">
    <name type="scientific">Candidatus Limousia pullorum</name>
    <dbReference type="NCBI Taxonomy" id="2840860"/>
    <lineage>
        <taxon>Bacteria</taxon>
        <taxon>Bacillati</taxon>
        <taxon>Bacillota</taxon>
        <taxon>Clostridia</taxon>
        <taxon>Eubacteriales</taxon>
        <taxon>Oscillospiraceae</taxon>
        <taxon>Oscillospiraceae incertae sedis</taxon>
        <taxon>Candidatus Limousia</taxon>
    </lineage>
</organism>
<accession>A0A9D1LYP5</accession>